<proteinExistence type="predicted"/>
<dbReference type="Proteomes" id="UP000604046">
    <property type="component" value="Unassembled WGS sequence"/>
</dbReference>
<organism evidence="1 2">
    <name type="scientific">Symbiodinium natans</name>
    <dbReference type="NCBI Taxonomy" id="878477"/>
    <lineage>
        <taxon>Eukaryota</taxon>
        <taxon>Sar</taxon>
        <taxon>Alveolata</taxon>
        <taxon>Dinophyceae</taxon>
        <taxon>Suessiales</taxon>
        <taxon>Symbiodiniaceae</taxon>
        <taxon>Symbiodinium</taxon>
    </lineage>
</organism>
<keyword evidence="2" id="KW-1185">Reference proteome</keyword>
<evidence type="ECO:0000313" key="2">
    <source>
        <dbReference type="Proteomes" id="UP000604046"/>
    </source>
</evidence>
<protein>
    <submittedName>
        <fullName evidence="1">Uncharacterized protein</fullName>
    </submittedName>
</protein>
<dbReference type="EMBL" id="CAJNDS010002287">
    <property type="protein sequence ID" value="CAE7411965.1"/>
    <property type="molecule type" value="Genomic_DNA"/>
</dbReference>
<accession>A0A812QZX7</accession>
<evidence type="ECO:0000313" key="1">
    <source>
        <dbReference type="EMBL" id="CAE7411965.1"/>
    </source>
</evidence>
<gene>
    <name evidence="1" type="ORF">SNAT2548_LOCUS22410</name>
</gene>
<sequence length="242" mass="26337">MAGWALSGGHVLGVGELPWSASLFPLGLVQAEARSSKREREGAVEGAPPGAIFTKFRQAISADRRLHAGAPDVALYFVHWLTDLAGAEPTPLGGCEKFVIKFPLHVLNSFLQSFKFIEGIASQTETQVMEKYLKYRWADHVPSLGDAPQGAAPCAAGSFGCFDSWEMLGFPKLPNGGSICSARFGWLTGLWLPGGLSSWWSGRKVARSFIVYFMLLCMRRTVASVHLLMHPLAPVFRKILGS</sequence>
<dbReference type="AlphaFoldDB" id="A0A812QZX7"/>
<comment type="caution">
    <text evidence="1">The sequence shown here is derived from an EMBL/GenBank/DDBJ whole genome shotgun (WGS) entry which is preliminary data.</text>
</comment>
<reference evidence="1" key="1">
    <citation type="submission" date="2021-02" db="EMBL/GenBank/DDBJ databases">
        <authorList>
            <person name="Dougan E. K."/>
            <person name="Rhodes N."/>
            <person name="Thang M."/>
            <person name="Chan C."/>
        </authorList>
    </citation>
    <scope>NUCLEOTIDE SEQUENCE</scope>
</reference>
<name>A0A812QZX7_9DINO</name>